<keyword evidence="4" id="KW-0808">Transferase</keyword>
<evidence type="ECO:0000256" key="4">
    <source>
        <dbReference type="ARBA" id="ARBA00022679"/>
    </source>
</evidence>
<dbReference type="AlphaFoldDB" id="A0A3N4I8N6"/>
<dbReference type="InterPro" id="IPR004821">
    <property type="entry name" value="Cyt_trans-like"/>
</dbReference>
<dbReference type="PANTHER" id="PTHR10739">
    <property type="entry name" value="CYTIDYLYLTRANSFERASE"/>
    <property type="match status" value="1"/>
</dbReference>
<dbReference type="GO" id="GO:0005635">
    <property type="term" value="C:nuclear envelope"/>
    <property type="evidence" value="ECO:0007669"/>
    <property type="project" value="TreeGrafter"/>
</dbReference>
<evidence type="ECO:0000256" key="3">
    <source>
        <dbReference type="ARBA" id="ARBA00022553"/>
    </source>
</evidence>
<dbReference type="SUPFAM" id="SSF52374">
    <property type="entry name" value="Nucleotidylyl transferase"/>
    <property type="match status" value="1"/>
</dbReference>
<name>A0A3N4I8N6_ASCIM</name>
<evidence type="ECO:0000313" key="14">
    <source>
        <dbReference type="EMBL" id="RPA81837.1"/>
    </source>
</evidence>
<sequence length="277" mass="31642">MDSNQKSSETPVRIYADGVFDLFHLGHMRQLEQAKKCFPNTYLLVGIPSDAETHKRKGITVLTDKERAESLRHCKWVDEVIEDAPWIVTEAFLEKHNIDFVAHDDEPYSSGDSDDIYQPLKEAGKFIATKRTDGISTTYIITKIVREYDNYINRQLNRGTPREELNVSWLKKNELVVKRHMSEITETVKHNWYTTGKELREEFKNYWNPGRAPIRGVANRSVEPNATCNQTATDDFATGYLLGLVGGVRSWMRSRSGPSQDDLSERTTTDGLDVLVG</sequence>
<evidence type="ECO:0000313" key="15">
    <source>
        <dbReference type="Proteomes" id="UP000275078"/>
    </source>
</evidence>
<dbReference type="STRING" id="1160509.A0A3N4I8N6"/>
<accession>A0A3N4I8N6</accession>
<keyword evidence="7" id="KW-0594">Phospholipid biosynthesis</keyword>
<evidence type="ECO:0000256" key="2">
    <source>
        <dbReference type="ARBA" id="ARBA00022516"/>
    </source>
</evidence>
<dbReference type="InterPro" id="IPR014729">
    <property type="entry name" value="Rossmann-like_a/b/a_fold"/>
</dbReference>
<dbReference type="Pfam" id="PF01467">
    <property type="entry name" value="CTP_transf_like"/>
    <property type="match status" value="1"/>
</dbReference>
<reference evidence="14 15" key="1">
    <citation type="journal article" date="2018" name="Nat. Ecol. Evol.">
        <title>Pezizomycetes genomes reveal the molecular basis of ectomycorrhizal truffle lifestyle.</title>
        <authorList>
            <person name="Murat C."/>
            <person name="Payen T."/>
            <person name="Noel B."/>
            <person name="Kuo A."/>
            <person name="Morin E."/>
            <person name="Chen J."/>
            <person name="Kohler A."/>
            <person name="Krizsan K."/>
            <person name="Balestrini R."/>
            <person name="Da Silva C."/>
            <person name="Montanini B."/>
            <person name="Hainaut M."/>
            <person name="Levati E."/>
            <person name="Barry K.W."/>
            <person name="Belfiori B."/>
            <person name="Cichocki N."/>
            <person name="Clum A."/>
            <person name="Dockter R.B."/>
            <person name="Fauchery L."/>
            <person name="Guy J."/>
            <person name="Iotti M."/>
            <person name="Le Tacon F."/>
            <person name="Lindquist E.A."/>
            <person name="Lipzen A."/>
            <person name="Malagnac F."/>
            <person name="Mello A."/>
            <person name="Molinier V."/>
            <person name="Miyauchi S."/>
            <person name="Poulain J."/>
            <person name="Riccioni C."/>
            <person name="Rubini A."/>
            <person name="Sitrit Y."/>
            <person name="Splivallo R."/>
            <person name="Traeger S."/>
            <person name="Wang M."/>
            <person name="Zifcakova L."/>
            <person name="Wipf D."/>
            <person name="Zambonelli A."/>
            <person name="Paolocci F."/>
            <person name="Nowrousian M."/>
            <person name="Ottonello S."/>
            <person name="Baldrian P."/>
            <person name="Spatafora J.W."/>
            <person name="Henrissat B."/>
            <person name="Nagy L.G."/>
            <person name="Aury J.M."/>
            <person name="Wincker P."/>
            <person name="Grigoriev I.V."/>
            <person name="Bonfante P."/>
            <person name="Martin F.M."/>
        </authorList>
    </citation>
    <scope>NUCLEOTIDE SEQUENCE [LARGE SCALE GENOMIC DNA]</scope>
    <source>
        <strain evidence="14 15">RN42</strain>
    </source>
</reference>
<dbReference type="GO" id="GO:0031210">
    <property type="term" value="F:phosphatidylcholine binding"/>
    <property type="evidence" value="ECO:0007669"/>
    <property type="project" value="TreeGrafter"/>
</dbReference>
<evidence type="ECO:0000256" key="8">
    <source>
        <dbReference type="ARBA" id="ARBA00023264"/>
    </source>
</evidence>
<dbReference type="PANTHER" id="PTHR10739:SF13">
    <property type="entry name" value="CHOLINE-PHOSPHATE CYTIDYLYLTRANSFERASE"/>
    <property type="match status" value="1"/>
</dbReference>
<evidence type="ECO:0000256" key="10">
    <source>
        <dbReference type="ARBA" id="ARBA00076205"/>
    </source>
</evidence>
<keyword evidence="2" id="KW-0444">Lipid biosynthesis</keyword>
<evidence type="ECO:0000256" key="7">
    <source>
        <dbReference type="ARBA" id="ARBA00023209"/>
    </source>
</evidence>
<feature type="region of interest" description="Disordered" evidence="12">
    <location>
        <begin position="253"/>
        <end position="277"/>
    </location>
</feature>
<evidence type="ECO:0000256" key="1">
    <source>
        <dbReference type="ARBA" id="ARBA00010101"/>
    </source>
</evidence>
<dbReference type="NCBIfam" id="TIGR00125">
    <property type="entry name" value="cyt_tran_rel"/>
    <property type="match status" value="1"/>
</dbReference>
<evidence type="ECO:0000256" key="11">
    <source>
        <dbReference type="ARBA" id="ARBA00080967"/>
    </source>
</evidence>
<feature type="domain" description="Cytidyltransferase-like" evidence="13">
    <location>
        <begin position="15"/>
        <end position="142"/>
    </location>
</feature>
<dbReference type="Gene3D" id="3.40.50.620">
    <property type="entry name" value="HUPs"/>
    <property type="match status" value="1"/>
</dbReference>
<keyword evidence="6" id="KW-0443">Lipid metabolism</keyword>
<dbReference type="EC" id="2.7.7.15" evidence="9"/>
<keyword evidence="8" id="KW-1208">Phospholipid metabolism</keyword>
<dbReference type="FunFam" id="3.40.50.620:FF:000147">
    <property type="entry name" value="Cholinephosphate cytidylyltransferase"/>
    <property type="match status" value="1"/>
</dbReference>
<dbReference type="InterPro" id="IPR041723">
    <property type="entry name" value="CCT"/>
</dbReference>
<keyword evidence="5" id="KW-0548">Nucleotidyltransferase</keyword>
<evidence type="ECO:0000256" key="9">
    <source>
        <dbReference type="ARBA" id="ARBA00026101"/>
    </source>
</evidence>
<keyword evidence="15" id="KW-1185">Reference proteome</keyword>
<organism evidence="14 15">
    <name type="scientific">Ascobolus immersus RN42</name>
    <dbReference type="NCBI Taxonomy" id="1160509"/>
    <lineage>
        <taxon>Eukaryota</taxon>
        <taxon>Fungi</taxon>
        <taxon>Dikarya</taxon>
        <taxon>Ascomycota</taxon>
        <taxon>Pezizomycotina</taxon>
        <taxon>Pezizomycetes</taxon>
        <taxon>Pezizales</taxon>
        <taxon>Ascobolaceae</taxon>
        <taxon>Ascobolus</taxon>
    </lineage>
</organism>
<keyword evidence="3" id="KW-0597">Phosphoprotein</keyword>
<evidence type="ECO:0000259" key="13">
    <source>
        <dbReference type="Pfam" id="PF01467"/>
    </source>
</evidence>
<dbReference type="GO" id="GO:0004105">
    <property type="term" value="F:choline-phosphate cytidylyltransferase activity"/>
    <property type="evidence" value="ECO:0007669"/>
    <property type="project" value="UniProtKB-EC"/>
</dbReference>
<comment type="similarity">
    <text evidence="1">Belongs to the cytidylyltransferase family.</text>
</comment>
<dbReference type="InterPro" id="IPR045049">
    <property type="entry name" value="Pcy1-like"/>
</dbReference>
<gene>
    <name evidence="14" type="ORF">BJ508DRAFT_414548</name>
</gene>
<dbReference type="OrthoDB" id="17102at2759"/>
<protein>
    <recommendedName>
        <fullName evidence="9">choline-phosphate cytidylyltransferase</fullName>
        <ecNumber evidence="9">2.7.7.15</ecNumber>
    </recommendedName>
    <alternativeName>
        <fullName evidence="10">CTP:phosphocholine cytidylyltransferase</fullName>
    </alternativeName>
    <alternativeName>
        <fullName evidence="11">Phosphorylcholine transferase</fullName>
    </alternativeName>
</protein>
<evidence type="ECO:0000256" key="6">
    <source>
        <dbReference type="ARBA" id="ARBA00023098"/>
    </source>
</evidence>
<evidence type="ECO:0000256" key="12">
    <source>
        <dbReference type="SAM" id="MobiDB-lite"/>
    </source>
</evidence>
<dbReference type="EMBL" id="ML119676">
    <property type="protein sequence ID" value="RPA81837.1"/>
    <property type="molecule type" value="Genomic_DNA"/>
</dbReference>
<evidence type="ECO:0000256" key="5">
    <source>
        <dbReference type="ARBA" id="ARBA00022695"/>
    </source>
</evidence>
<dbReference type="CDD" id="cd02174">
    <property type="entry name" value="CCT"/>
    <property type="match status" value="1"/>
</dbReference>
<dbReference type="Proteomes" id="UP000275078">
    <property type="component" value="Unassembled WGS sequence"/>
</dbReference>
<proteinExistence type="inferred from homology"/>